<evidence type="ECO:0000313" key="12">
    <source>
        <dbReference type="Proteomes" id="UP000054477"/>
    </source>
</evidence>
<evidence type="ECO:0000313" key="11">
    <source>
        <dbReference type="EMBL" id="KIK08214.1"/>
    </source>
</evidence>
<dbReference type="GO" id="GO:0046872">
    <property type="term" value="F:metal ion binding"/>
    <property type="evidence" value="ECO:0007669"/>
    <property type="project" value="UniProtKB-KW"/>
</dbReference>
<dbReference type="HOGENOM" id="CLU_027539_1_1_1"/>
<feature type="binding site" evidence="6">
    <location>
        <position position="212"/>
    </location>
    <ligand>
        <name>Mg(2+)</name>
        <dbReference type="ChEBI" id="CHEBI:18420"/>
        <label>2</label>
    </ligand>
</feature>
<keyword evidence="8" id="KW-0227">DNA damage</keyword>
<name>A0A0C9Y2T9_9AGAR</name>
<evidence type="ECO:0000256" key="2">
    <source>
        <dbReference type="ARBA" id="ARBA00022723"/>
    </source>
</evidence>
<dbReference type="OrthoDB" id="498125at2759"/>
<feature type="binding site" evidence="6">
    <location>
        <position position="316"/>
    </location>
    <ligand>
        <name>Mg(2+)</name>
        <dbReference type="ChEBI" id="CHEBI:18420"/>
        <label>1</label>
    </ligand>
</feature>
<feature type="active site" evidence="5">
    <location>
        <position position="171"/>
    </location>
</feature>
<organism evidence="11 12">
    <name type="scientific">Laccaria amethystina LaAM-08-1</name>
    <dbReference type="NCBI Taxonomy" id="1095629"/>
    <lineage>
        <taxon>Eukaryota</taxon>
        <taxon>Fungi</taxon>
        <taxon>Dikarya</taxon>
        <taxon>Basidiomycota</taxon>
        <taxon>Agaricomycotina</taxon>
        <taxon>Agaricomycetes</taxon>
        <taxon>Agaricomycetidae</taxon>
        <taxon>Agaricales</taxon>
        <taxon>Agaricineae</taxon>
        <taxon>Hydnangiaceae</taxon>
        <taxon>Laccaria</taxon>
    </lineage>
</organism>
<proteinExistence type="inferred from homology"/>
<dbReference type="NCBIfam" id="TIGR00633">
    <property type="entry name" value="xth"/>
    <property type="match status" value="1"/>
</dbReference>
<dbReference type="NCBIfam" id="TIGR00195">
    <property type="entry name" value="exoDNase_III"/>
    <property type="match status" value="1"/>
</dbReference>
<keyword evidence="6" id="KW-0464">Manganese</keyword>
<dbReference type="InterPro" id="IPR036691">
    <property type="entry name" value="Endo/exonu/phosph_ase_sf"/>
</dbReference>
<keyword evidence="4 6" id="KW-0460">Magnesium</keyword>
<accession>A0A0C9Y2T9</accession>
<gene>
    <name evidence="11" type="ORF">K443DRAFT_672706</name>
</gene>
<evidence type="ECO:0000256" key="4">
    <source>
        <dbReference type="ARBA" id="ARBA00022842"/>
    </source>
</evidence>
<feature type="active site" description="Proton donor/acceptor" evidence="5">
    <location>
        <position position="210"/>
    </location>
</feature>
<dbReference type="PANTHER" id="PTHR22748:SF6">
    <property type="entry name" value="DNA-(APURINIC OR APYRIMIDINIC SITE) ENDONUCLEASE"/>
    <property type="match status" value="1"/>
</dbReference>
<comment type="cofactor">
    <cofactor evidence="6 8">
        <name>Mg(2+)</name>
        <dbReference type="ChEBI" id="CHEBI:18420"/>
    </cofactor>
    <cofactor evidence="6 8">
        <name>Mn(2+)</name>
        <dbReference type="ChEBI" id="CHEBI:29035"/>
    </cofactor>
    <text evidence="6 8">Probably binds two magnesium or manganese ions per subunit.</text>
</comment>
<evidence type="ECO:0000256" key="9">
    <source>
        <dbReference type="SAM" id="MobiDB-lite"/>
    </source>
</evidence>
<feature type="binding site" evidence="6">
    <location>
        <position position="315"/>
    </location>
    <ligand>
        <name>Mg(2+)</name>
        <dbReference type="ChEBI" id="CHEBI:18420"/>
        <label>1</label>
    </ligand>
</feature>
<feature type="domain" description="Endonuclease/exonuclease/phosphatase" evidence="10">
    <location>
        <begin position="66"/>
        <end position="316"/>
    </location>
</feature>
<dbReference type="Pfam" id="PF03372">
    <property type="entry name" value="Exo_endo_phos"/>
    <property type="match status" value="1"/>
</dbReference>
<dbReference type="GO" id="GO:0008311">
    <property type="term" value="F:double-stranded DNA 3'-5' DNA exonuclease activity"/>
    <property type="evidence" value="ECO:0007669"/>
    <property type="project" value="TreeGrafter"/>
</dbReference>
<dbReference type="Gene3D" id="3.60.10.10">
    <property type="entry name" value="Endonuclease/exonuclease/phosphatase"/>
    <property type="match status" value="1"/>
</dbReference>
<evidence type="ECO:0000256" key="7">
    <source>
        <dbReference type="PIRSR" id="PIRSR604808-3"/>
    </source>
</evidence>
<dbReference type="PANTHER" id="PTHR22748">
    <property type="entry name" value="AP ENDONUCLEASE"/>
    <property type="match status" value="1"/>
</dbReference>
<dbReference type="EMBL" id="KN838543">
    <property type="protein sequence ID" value="KIK08214.1"/>
    <property type="molecule type" value="Genomic_DNA"/>
</dbReference>
<dbReference type="GO" id="GO:0008081">
    <property type="term" value="F:phosphoric diester hydrolase activity"/>
    <property type="evidence" value="ECO:0007669"/>
    <property type="project" value="TreeGrafter"/>
</dbReference>
<dbReference type="InterPro" id="IPR005135">
    <property type="entry name" value="Endo/exonuclease/phosphatase"/>
</dbReference>
<sequence>MPPSKTSSKRKGEANLSDNEGSSTLTVSKKARTENKSVRENSQPTNTVLPVNITFPPREPGTVRLATWNICGLVASQKKGFKYYVEAEDPDILVLTETKVNDVPNDPALTERFPYAYWSTSNKKSYSGTAILSKHEPLNVTQVLPGHPDPSHVKGRIITLEFENFYVVGTYVVNAGNGLKTLGEKKEWNVHFDAYIRDLDSKKPVIWTGDLNVAATEMDLANPKKNWNKTAGYTEAETTAFKKILASPNDISANKFVDVWRQLHPTDRHYTYFSYRFNCRTKGLGWRLDMFVLSERIMERVKMCEIRSEIYGASDHCPLVMEIADKL</sequence>
<dbReference type="Proteomes" id="UP000054477">
    <property type="component" value="Unassembled WGS sequence"/>
</dbReference>
<dbReference type="CDD" id="cd09087">
    <property type="entry name" value="Ape1-like_AP-endo"/>
    <property type="match status" value="1"/>
</dbReference>
<feature type="site" description="Important for catalytic activity" evidence="7">
    <location>
        <position position="289"/>
    </location>
</feature>
<dbReference type="STRING" id="1095629.A0A0C9Y2T9"/>
<evidence type="ECO:0000256" key="8">
    <source>
        <dbReference type="RuleBase" id="RU362131"/>
    </source>
</evidence>
<dbReference type="AlphaFoldDB" id="A0A0C9Y2T9"/>
<feature type="site" description="Transition state stabilizer" evidence="7">
    <location>
        <position position="212"/>
    </location>
</feature>
<dbReference type="GO" id="GO:0003906">
    <property type="term" value="F:DNA-(apurinic or apyrimidinic site) endonuclease activity"/>
    <property type="evidence" value="ECO:0007669"/>
    <property type="project" value="TreeGrafter"/>
</dbReference>
<dbReference type="GO" id="GO:0005634">
    <property type="term" value="C:nucleus"/>
    <property type="evidence" value="ECO:0007669"/>
    <property type="project" value="TreeGrafter"/>
</dbReference>
<evidence type="ECO:0000256" key="3">
    <source>
        <dbReference type="ARBA" id="ARBA00022801"/>
    </source>
</evidence>
<feature type="compositionally biased region" description="Polar residues" evidence="9">
    <location>
        <begin position="16"/>
        <end position="27"/>
    </location>
</feature>
<protein>
    <recommendedName>
        <fullName evidence="10">Endonuclease/exonuclease/phosphatase domain-containing protein</fullName>
    </recommendedName>
</protein>
<comment type="similarity">
    <text evidence="1 8">Belongs to the DNA repair enzymes AP/ExoA family.</text>
</comment>
<evidence type="ECO:0000256" key="1">
    <source>
        <dbReference type="ARBA" id="ARBA00007092"/>
    </source>
</evidence>
<reference evidence="11 12" key="1">
    <citation type="submission" date="2014-04" db="EMBL/GenBank/DDBJ databases">
        <authorList>
            <consortium name="DOE Joint Genome Institute"/>
            <person name="Kuo A."/>
            <person name="Kohler A."/>
            <person name="Nagy L.G."/>
            <person name="Floudas D."/>
            <person name="Copeland A."/>
            <person name="Barry K.W."/>
            <person name="Cichocki N."/>
            <person name="Veneault-Fourrey C."/>
            <person name="LaButti K."/>
            <person name="Lindquist E.A."/>
            <person name="Lipzen A."/>
            <person name="Lundell T."/>
            <person name="Morin E."/>
            <person name="Murat C."/>
            <person name="Sun H."/>
            <person name="Tunlid A."/>
            <person name="Henrissat B."/>
            <person name="Grigoriev I.V."/>
            <person name="Hibbett D.S."/>
            <person name="Martin F."/>
            <person name="Nordberg H.P."/>
            <person name="Cantor M.N."/>
            <person name="Hua S.X."/>
        </authorList>
    </citation>
    <scope>NUCLEOTIDE SEQUENCE [LARGE SCALE GENOMIC DNA]</scope>
    <source>
        <strain evidence="11 12">LaAM-08-1</strain>
    </source>
</reference>
<feature type="binding site" evidence="6">
    <location>
        <position position="69"/>
    </location>
    <ligand>
        <name>Mg(2+)</name>
        <dbReference type="ChEBI" id="CHEBI:18420"/>
        <label>1</label>
    </ligand>
</feature>
<keyword evidence="12" id="KW-1185">Reference proteome</keyword>
<feature type="binding site" evidence="6">
    <location>
        <position position="97"/>
    </location>
    <ligand>
        <name>Mg(2+)</name>
        <dbReference type="ChEBI" id="CHEBI:18420"/>
        <label>1</label>
    </ligand>
</feature>
<dbReference type="PROSITE" id="PS51435">
    <property type="entry name" value="AP_NUCLEASE_F1_4"/>
    <property type="match status" value="1"/>
</dbReference>
<dbReference type="InterPro" id="IPR004808">
    <property type="entry name" value="AP_endonuc_1"/>
</dbReference>
<feature type="site" description="Interaction with DNA substrate" evidence="7">
    <location>
        <position position="316"/>
    </location>
</feature>
<feature type="active site" description="Proton acceptor" evidence="5">
    <location>
        <position position="316"/>
    </location>
</feature>
<keyword evidence="8" id="KW-0234">DNA repair</keyword>
<reference evidence="12" key="2">
    <citation type="submission" date="2015-01" db="EMBL/GenBank/DDBJ databases">
        <title>Evolutionary Origins and Diversification of the Mycorrhizal Mutualists.</title>
        <authorList>
            <consortium name="DOE Joint Genome Institute"/>
            <consortium name="Mycorrhizal Genomics Consortium"/>
            <person name="Kohler A."/>
            <person name="Kuo A."/>
            <person name="Nagy L.G."/>
            <person name="Floudas D."/>
            <person name="Copeland A."/>
            <person name="Barry K.W."/>
            <person name="Cichocki N."/>
            <person name="Veneault-Fourrey C."/>
            <person name="LaButti K."/>
            <person name="Lindquist E.A."/>
            <person name="Lipzen A."/>
            <person name="Lundell T."/>
            <person name="Morin E."/>
            <person name="Murat C."/>
            <person name="Riley R."/>
            <person name="Ohm R."/>
            <person name="Sun H."/>
            <person name="Tunlid A."/>
            <person name="Henrissat B."/>
            <person name="Grigoriev I.V."/>
            <person name="Hibbett D.S."/>
            <person name="Martin F."/>
        </authorList>
    </citation>
    <scope>NUCLEOTIDE SEQUENCE [LARGE SCALE GENOMIC DNA]</scope>
    <source>
        <strain evidence="12">LaAM-08-1</strain>
    </source>
</reference>
<evidence type="ECO:0000259" key="10">
    <source>
        <dbReference type="Pfam" id="PF03372"/>
    </source>
</evidence>
<dbReference type="GO" id="GO:0006284">
    <property type="term" value="P:base-excision repair"/>
    <property type="evidence" value="ECO:0007669"/>
    <property type="project" value="TreeGrafter"/>
</dbReference>
<feature type="region of interest" description="Disordered" evidence="9">
    <location>
        <begin position="1"/>
        <end position="45"/>
    </location>
</feature>
<evidence type="ECO:0000256" key="6">
    <source>
        <dbReference type="PIRSR" id="PIRSR604808-2"/>
    </source>
</evidence>
<keyword evidence="3" id="KW-0378">Hydrolase</keyword>
<dbReference type="SUPFAM" id="SSF56219">
    <property type="entry name" value="DNase I-like"/>
    <property type="match status" value="1"/>
</dbReference>
<keyword evidence="2 6" id="KW-0479">Metal-binding</keyword>
<evidence type="ECO:0000256" key="5">
    <source>
        <dbReference type="PIRSR" id="PIRSR604808-1"/>
    </source>
</evidence>
<feature type="binding site" evidence="6">
    <location>
        <position position="210"/>
    </location>
    <ligand>
        <name>Mg(2+)</name>
        <dbReference type="ChEBI" id="CHEBI:18420"/>
        <label>2</label>
    </ligand>
</feature>